<evidence type="ECO:0000256" key="1">
    <source>
        <dbReference type="ARBA" id="ARBA00004903"/>
    </source>
</evidence>
<keyword evidence="4 8" id="KW-0554">One-carbon metabolism</keyword>
<dbReference type="GO" id="GO:0005829">
    <property type="term" value="C:cytosol"/>
    <property type="evidence" value="ECO:0007669"/>
    <property type="project" value="TreeGrafter"/>
</dbReference>
<dbReference type="Gene3D" id="3.40.430.10">
    <property type="entry name" value="Dihydrofolate Reductase, subunit A"/>
    <property type="match status" value="1"/>
</dbReference>
<evidence type="ECO:0000256" key="4">
    <source>
        <dbReference type="ARBA" id="ARBA00022563"/>
    </source>
</evidence>
<comment type="pathway">
    <text evidence="1 8">Cofactor biosynthesis; tetrahydrofolate biosynthesis; 5,6,7,8-tetrahydrofolate from 7,8-dihydrofolate: step 1/1.</text>
</comment>
<dbReference type="InterPro" id="IPR001796">
    <property type="entry name" value="DHFR_dom"/>
</dbReference>
<evidence type="ECO:0000259" key="9">
    <source>
        <dbReference type="PROSITE" id="PS51330"/>
    </source>
</evidence>
<dbReference type="UniPathway" id="UPA00077">
    <property type="reaction ID" value="UER00158"/>
</dbReference>
<dbReference type="GO" id="GO:0004146">
    <property type="term" value="F:dihydrofolate reductase activity"/>
    <property type="evidence" value="ECO:0007669"/>
    <property type="project" value="UniProtKB-EC"/>
</dbReference>
<dbReference type="PIRSF" id="PIRSF000194">
    <property type="entry name" value="DHFR"/>
    <property type="match status" value="1"/>
</dbReference>
<dbReference type="InterPro" id="IPR024072">
    <property type="entry name" value="DHFR-like_dom_sf"/>
</dbReference>
<name>A0A3G2C7G7_9BACT</name>
<dbReference type="CDD" id="cd00209">
    <property type="entry name" value="DHFR"/>
    <property type="match status" value="1"/>
</dbReference>
<dbReference type="EMBL" id="MH883455">
    <property type="protein sequence ID" value="AYM48279.1"/>
    <property type="molecule type" value="Genomic_DNA"/>
</dbReference>
<dbReference type="GO" id="GO:0046655">
    <property type="term" value="P:folic acid metabolic process"/>
    <property type="evidence" value="ECO:0007669"/>
    <property type="project" value="TreeGrafter"/>
</dbReference>
<evidence type="ECO:0000256" key="3">
    <source>
        <dbReference type="ARBA" id="ARBA00012856"/>
    </source>
</evidence>
<dbReference type="PROSITE" id="PS51330">
    <property type="entry name" value="DHFR_2"/>
    <property type="match status" value="1"/>
</dbReference>
<evidence type="ECO:0000313" key="10">
    <source>
        <dbReference type="EMBL" id="AYM48279.1"/>
    </source>
</evidence>
<dbReference type="SUPFAM" id="SSF53597">
    <property type="entry name" value="Dihydrofolate reductase-like"/>
    <property type="match status" value="1"/>
</dbReference>
<organism evidence="10">
    <name type="scientific">uncultured Alistipes sp</name>
    <dbReference type="NCBI Taxonomy" id="538949"/>
    <lineage>
        <taxon>Bacteria</taxon>
        <taxon>Pseudomonadati</taxon>
        <taxon>Bacteroidota</taxon>
        <taxon>Bacteroidia</taxon>
        <taxon>Bacteroidales</taxon>
        <taxon>Rikenellaceae</taxon>
        <taxon>Alistipes</taxon>
        <taxon>environmental samples</taxon>
    </lineage>
</organism>
<sequence length="160" mass="18159">MISIIVAVARNGVIGGGNTLLWHISEDLKRFKALTTGHPVVMGRKTFESLGRPLPNRTNVVVTRQHIEIPGCTVAGSLEEALALFPAQEEVFVTGGGQIYAQALPLADRIYLTTVMRDYEGDTRFPDWNRSGWTEVFREYHERGKDFPYPFEYTDWVREE</sequence>
<feature type="domain" description="DHFR" evidence="9">
    <location>
        <begin position="1"/>
        <end position="158"/>
    </location>
</feature>
<comment type="function">
    <text evidence="7 8">Key enzyme in folate metabolism. Catalyzes an essential reaction for de novo glycine and purine synthesis, and for DNA precursor synthesis.</text>
</comment>
<dbReference type="GO" id="GO:0046452">
    <property type="term" value="P:dihydrofolate metabolic process"/>
    <property type="evidence" value="ECO:0007669"/>
    <property type="project" value="TreeGrafter"/>
</dbReference>
<evidence type="ECO:0000256" key="6">
    <source>
        <dbReference type="ARBA" id="ARBA00023002"/>
    </source>
</evidence>
<proteinExistence type="inferred from homology"/>
<dbReference type="Pfam" id="PF00186">
    <property type="entry name" value="DHFR_1"/>
    <property type="match status" value="1"/>
</dbReference>
<dbReference type="FunFam" id="3.40.430.10:FF:000001">
    <property type="entry name" value="Dihydrofolate reductase"/>
    <property type="match status" value="1"/>
</dbReference>
<protein>
    <recommendedName>
        <fullName evidence="3 8">Dihydrofolate reductase</fullName>
        <ecNumber evidence="3 8">1.5.1.3</ecNumber>
    </recommendedName>
</protein>
<dbReference type="PANTHER" id="PTHR48069:SF3">
    <property type="entry name" value="DIHYDROFOLATE REDUCTASE"/>
    <property type="match status" value="1"/>
</dbReference>
<dbReference type="GO" id="GO:0046654">
    <property type="term" value="P:tetrahydrofolate biosynthetic process"/>
    <property type="evidence" value="ECO:0007669"/>
    <property type="project" value="UniProtKB-UniPathway"/>
</dbReference>
<dbReference type="EC" id="1.5.1.3" evidence="3 8"/>
<keyword evidence="6 8" id="KW-0560">Oxidoreductase</keyword>
<comment type="similarity">
    <text evidence="2 8">Belongs to the dihydrofolate reductase family.</text>
</comment>
<dbReference type="PANTHER" id="PTHR48069">
    <property type="entry name" value="DIHYDROFOLATE REDUCTASE"/>
    <property type="match status" value="1"/>
</dbReference>
<gene>
    <name evidence="10" type="primary">dhfrIII_2</name>
</gene>
<dbReference type="InterPro" id="IPR012259">
    <property type="entry name" value="DHFR"/>
</dbReference>
<comment type="catalytic activity">
    <reaction evidence="8">
        <text>(6S)-5,6,7,8-tetrahydrofolate + NADP(+) = 7,8-dihydrofolate + NADPH + H(+)</text>
        <dbReference type="Rhea" id="RHEA:15009"/>
        <dbReference type="ChEBI" id="CHEBI:15378"/>
        <dbReference type="ChEBI" id="CHEBI:57451"/>
        <dbReference type="ChEBI" id="CHEBI:57453"/>
        <dbReference type="ChEBI" id="CHEBI:57783"/>
        <dbReference type="ChEBI" id="CHEBI:58349"/>
        <dbReference type="EC" id="1.5.1.3"/>
    </reaction>
</comment>
<evidence type="ECO:0000256" key="5">
    <source>
        <dbReference type="ARBA" id="ARBA00022857"/>
    </source>
</evidence>
<dbReference type="GO" id="GO:0006730">
    <property type="term" value="P:one-carbon metabolic process"/>
    <property type="evidence" value="ECO:0007669"/>
    <property type="project" value="UniProtKB-KW"/>
</dbReference>
<dbReference type="GO" id="GO:0070401">
    <property type="term" value="F:NADP+ binding"/>
    <property type="evidence" value="ECO:0007669"/>
    <property type="project" value="UniProtKB-ARBA"/>
</dbReference>
<evidence type="ECO:0000256" key="8">
    <source>
        <dbReference type="PIRNR" id="PIRNR000194"/>
    </source>
</evidence>
<keyword evidence="5 8" id="KW-0521">NADP</keyword>
<dbReference type="AlphaFoldDB" id="A0A3G2C7G7"/>
<dbReference type="PRINTS" id="PR00070">
    <property type="entry name" value="DHFR"/>
</dbReference>
<evidence type="ECO:0000256" key="2">
    <source>
        <dbReference type="ARBA" id="ARBA00009539"/>
    </source>
</evidence>
<reference evidence="10" key="1">
    <citation type="submission" date="2018-09" db="EMBL/GenBank/DDBJ databases">
        <title>Phylogenetic barriers to horizontal transfer of antimicrobial peptide resistance genes in the human gut microbiota.</title>
        <authorList>
            <person name="Kintses B."/>
            <person name="Mehi O."/>
            <person name="Ari E."/>
            <person name="Szamel M."/>
            <person name="Gyorkei A."/>
            <person name="Jangir P.K."/>
            <person name="Nagy I."/>
            <person name="Pal F."/>
            <person name="Fekete G."/>
            <person name="Tengolics R."/>
            <person name="Nyerges A."/>
            <person name="Liko I."/>
            <person name="Balint A."/>
            <person name="Molnar T."/>
            <person name="Balint B."/>
            <person name="Vasarhelyi B.M."/>
            <person name="Bustamante M."/>
            <person name="Papp B."/>
            <person name="Pal C."/>
        </authorList>
    </citation>
    <scope>NUCLEOTIDE SEQUENCE</scope>
</reference>
<accession>A0A3G2C7G7</accession>
<evidence type="ECO:0000256" key="7">
    <source>
        <dbReference type="ARBA" id="ARBA00025067"/>
    </source>
</evidence>